<dbReference type="HOGENOM" id="CLU_1741095_0_0_1"/>
<keyword evidence="2" id="KW-1185">Reference proteome</keyword>
<dbReference type="Proteomes" id="UP000016927">
    <property type="component" value="Unassembled WGS sequence"/>
</dbReference>
<accession>R0KS34</accession>
<name>R0KS34_NOSB1</name>
<protein>
    <submittedName>
        <fullName evidence="1">Uncharacterized protein</fullName>
    </submittedName>
</protein>
<dbReference type="VEuPathDB" id="MicrosporidiaDB:NBO_66g0035"/>
<reference evidence="1 2" key="1">
    <citation type="journal article" date="2013" name="BMC Genomics">
        <title>Comparative genomics of parasitic silkworm microsporidia reveal an association between genome expansion and host adaptation.</title>
        <authorList>
            <person name="Pan G."/>
            <person name="Xu J."/>
            <person name="Li T."/>
            <person name="Xia Q."/>
            <person name="Liu S.L."/>
            <person name="Zhang G."/>
            <person name="Li S."/>
            <person name="Li C."/>
            <person name="Liu H."/>
            <person name="Yang L."/>
            <person name="Liu T."/>
            <person name="Zhang X."/>
            <person name="Wu Z."/>
            <person name="Fan W."/>
            <person name="Dang X."/>
            <person name="Xiang H."/>
            <person name="Tao M."/>
            <person name="Li Y."/>
            <person name="Hu J."/>
            <person name="Li Z."/>
            <person name="Lin L."/>
            <person name="Luo J."/>
            <person name="Geng L."/>
            <person name="Wang L."/>
            <person name="Long M."/>
            <person name="Wan Y."/>
            <person name="He N."/>
            <person name="Zhang Z."/>
            <person name="Lu C."/>
            <person name="Keeling P.J."/>
            <person name="Wang J."/>
            <person name="Xiang Z."/>
            <person name="Zhou Z."/>
        </authorList>
    </citation>
    <scope>NUCLEOTIDE SEQUENCE [LARGE SCALE GENOMIC DNA]</scope>
    <source>
        <strain evidence="2">CQ1 / CVCC 102059</strain>
    </source>
</reference>
<dbReference type="EMBL" id="KB908974">
    <property type="protein sequence ID" value="EOB13576.1"/>
    <property type="molecule type" value="Genomic_DNA"/>
</dbReference>
<sequence>MQFSRVTKNICKSDENRKLKGMISLKIFQTCFYLMLIDRLLKMKVFCAVSSEIDFLNEMVIDKYDELFDEEKDCLLLEGLKKQIKREYSKMSKTNRKMQPLPSTTESDQFQSNSNLFEDKIGCIESDFNLLLNVKVSRTFKRFESFKQSV</sequence>
<dbReference type="AlphaFoldDB" id="R0KS34"/>
<proteinExistence type="predicted"/>
<organism evidence="1 2">
    <name type="scientific">Nosema bombycis (strain CQ1 / CVCC 102059)</name>
    <name type="common">Microsporidian parasite</name>
    <name type="synonym">Pebrine of silkworm</name>
    <dbReference type="NCBI Taxonomy" id="578461"/>
    <lineage>
        <taxon>Eukaryota</taxon>
        <taxon>Fungi</taxon>
        <taxon>Fungi incertae sedis</taxon>
        <taxon>Microsporidia</taxon>
        <taxon>Nosematidae</taxon>
        <taxon>Nosema</taxon>
    </lineage>
</organism>
<evidence type="ECO:0000313" key="2">
    <source>
        <dbReference type="Proteomes" id="UP000016927"/>
    </source>
</evidence>
<evidence type="ECO:0000313" key="1">
    <source>
        <dbReference type="EMBL" id="EOB13576.1"/>
    </source>
</evidence>
<gene>
    <name evidence="1" type="ORF">NBO_66g0035</name>
</gene>